<evidence type="ECO:0000313" key="3">
    <source>
        <dbReference type="EnsemblMetazoa" id="XP_783758"/>
    </source>
</evidence>
<dbReference type="GeneID" id="578501"/>
<feature type="domain" description="Apical junction molecule ajm1 alpha/beta" evidence="2">
    <location>
        <begin position="3456"/>
        <end position="3568"/>
    </location>
</feature>
<feature type="region of interest" description="Disordered" evidence="1">
    <location>
        <begin position="2352"/>
        <end position="2622"/>
    </location>
</feature>
<dbReference type="InParanoid" id="A0A7M7RB89"/>
<feature type="compositionally biased region" description="Acidic residues" evidence="1">
    <location>
        <begin position="2452"/>
        <end position="2461"/>
    </location>
</feature>
<feature type="compositionally biased region" description="Basic and acidic residues" evidence="1">
    <location>
        <begin position="990"/>
        <end position="1009"/>
    </location>
</feature>
<dbReference type="PANTHER" id="PTHR21517">
    <property type="entry name" value="APICAL JUNCTION COMPONENT 1 HOMOLOG"/>
    <property type="match status" value="1"/>
</dbReference>
<feature type="compositionally biased region" description="Basic and acidic residues" evidence="1">
    <location>
        <begin position="2380"/>
        <end position="2390"/>
    </location>
</feature>
<feature type="region of interest" description="Disordered" evidence="1">
    <location>
        <begin position="458"/>
        <end position="501"/>
    </location>
</feature>
<dbReference type="SUPFAM" id="SSF144232">
    <property type="entry name" value="HIT/MYND zinc finger-like"/>
    <property type="match status" value="1"/>
</dbReference>
<feature type="compositionally biased region" description="Polar residues" evidence="1">
    <location>
        <begin position="1330"/>
        <end position="1342"/>
    </location>
</feature>
<feature type="compositionally biased region" description="Basic and acidic residues" evidence="1">
    <location>
        <begin position="3021"/>
        <end position="3036"/>
    </location>
</feature>
<feature type="compositionally biased region" description="Polar residues" evidence="1">
    <location>
        <begin position="2489"/>
        <end position="2499"/>
    </location>
</feature>
<name>A0A7M7RB89_STRPU</name>
<feature type="region of interest" description="Disordered" evidence="1">
    <location>
        <begin position="1871"/>
        <end position="1911"/>
    </location>
</feature>
<feature type="region of interest" description="Disordered" evidence="1">
    <location>
        <begin position="2021"/>
        <end position="2123"/>
    </location>
</feature>
<feature type="compositionally biased region" description="Basic and acidic residues" evidence="1">
    <location>
        <begin position="2033"/>
        <end position="2042"/>
    </location>
</feature>
<dbReference type="InterPro" id="IPR038825">
    <property type="entry name" value="Apical_junction"/>
</dbReference>
<feature type="compositionally biased region" description="Polar residues" evidence="1">
    <location>
        <begin position="541"/>
        <end position="559"/>
    </location>
</feature>
<feature type="compositionally biased region" description="Basic residues" evidence="1">
    <location>
        <begin position="652"/>
        <end position="666"/>
    </location>
</feature>
<feature type="compositionally biased region" description="Low complexity" evidence="1">
    <location>
        <begin position="879"/>
        <end position="890"/>
    </location>
</feature>
<feature type="compositionally biased region" description="Acidic residues" evidence="1">
    <location>
        <begin position="1657"/>
        <end position="1676"/>
    </location>
</feature>
<feature type="region of interest" description="Disordered" evidence="1">
    <location>
        <begin position="3008"/>
        <end position="3043"/>
    </location>
</feature>
<feature type="compositionally biased region" description="Basic and acidic residues" evidence="1">
    <location>
        <begin position="1531"/>
        <end position="1553"/>
    </location>
</feature>
<dbReference type="RefSeq" id="XP_783758.5">
    <property type="nucleotide sequence ID" value="XM_778665.5"/>
</dbReference>
<feature type="compositionally biased region" description="Basic and acidic residues" evidence="1">
    <location>
        <begin position="617"/>
        <end position="628"/>
    </location>
</feature>
<reference evidence="4" key="1">
    <citation type="submission" date="2015-02" db="EMBL/GenBank/DDBJ databases">
        <title>Genome sequencing for Strongylocentrotus purpuratus.</title>
        <authorList>
            <person name="Murali S."/>
            <person name="Liu Y."/>
            <person name="Vee V."/>
            <person name="English A."/>
            <person name="Wang M."/>
            <person name="Skinner E."/>
            <person name="Han Y."/>
            <person name="Muzny D.M."/>
            <person name="Worley K.C."/>
            <person name="Gibbs R.A."/>
        </authorList>
    </citation>
    <scope>NUCLEOTIDE SEQUENCE</scope>
</reference>
<reference evidence="3" key="2">
    <citation type="submission" date="2021-01" db="UniProtKB">
        <authorList>
            <consortium name="EnsemblMetazoa"/>
        </authorList>
    </citation>
    <scope>IDENTIFICATION</scope>
</reference>
<feature type="compositionally biased region" description="Pro residues" evidence="1">
    <location>
        <begin position="3074"/>
        <end position="3089"/>
    </location>
</feature>
<feature type="compositionally biased region" description="Polar residues" evidence="1">
    <location>
        <begin position="482"/>
        <end position="501"/>
    </location>
</feature>
<dbReference type="InterPro" id="IPR058586">
    <property type="entry name" value="Ajm-1"/>
</dbReference>
<feature type="region of interest" description="Disordered" evidence="1">
    <location>
        <begin position="1158"/>
        <end position="1229"/>
    </location>
</feature>
<feature type="compositionally biased region" description="Basic residues" evidence="1">
    <location>
        <begin position="753"/>
        <end position="766"/>
    </location>
</feature>
<feature type="compositionally biased region" description="Polar residues" evidence="1">
    <location>
        <begin position="2539"/>
        <end position="2551"/>
    </location>
</feature>
<feature type="region of interest" description="Disordered" evidence="1">
    <location>
        <begin position="1766"/>
        <end position="1808"/>
    </location>
</feature>
<feature type="region of interest" description="Disordered" evidence="1">
    <location>
        <begin position="2734"/>
        <end position="2823"/>
    </location>
</feature>
<feature type="region of interest" description="Disordered" evidence="1">
    <location>
        <begin position="516"/>
        <end position="846"/>
    </location>
</feature>
<feature type="compositionally biased region" description="Acidic residues" evidence="1">
    <location>
        <begin position="1107"/>
        <end position="1119"/>
    </location>
</feature>
<feature type="compositionally biased region" description="Low complexity" evidence="1">
    <location>
        <begin position="2470"/>
        <end position="2479"/>
    </location>
</feature>
<accession>A0A7M7RB89</accession>
<feature type="compositionally biased region" description="Acidic residues" evidence="1">
    <location>
        <begin position="1178"/>
        <end position="1196"/>
    </location>
</feature>
<feature type="compositionally biased region" description="Polar residues" evidence="1">
    <location>
        <begin position="2246"/>
        <end position="2256"/>
    </location>
</feature>
<feature type="region of interest" description="Disordered" evidence="1">
    <location>
        <begin position="1932"/>
        <end position="2006"/>
    </location>
</feature>
<feature type="compositionally biased region" description="Low complexity" evidence="1">
    <location>
        <begin position="2528"/>
        <end position="2538"/>
    </location>
</feature>
<feature type="region of interest" description="Disordered" evidence="1">
    <location>
        <begin position="1100"/>
        <end position="1119"/>
    </location>
</feature>
<keyword evidence="4" id="KW-1185">Reference proteome</keyword>
<feature type="compositionally biased region" description="Polar residues" evidence="1">
    <location>
        <begin position="1780"/>
        <end position="1797"/>
    </location>
</feature>
<dbReference type="EnsemblMetazoa" id="XM_778665">
    <property type="protein sequence ID" value="XP_783758"/>
    <property type="gene ID" value="LOC578501"/>
</dbReference>
<feature type="compositionally biased region" description="Low complexity" evidence="1">
    <location>
        <begin position="793"/>
        <end position="805"/>
    </location>
</feature>
<feature type="compositionally biased region" description="Polar residues" evidence="1">
    <location>
        <begin position="1289"/>
        <end position="1314"/>
    </location>
</feature>
<feature type="region of interest" description="Disordered" evidence="1">
    <location>
        <begin position="2658"/>
        <end position="2683"/>
    </location>
</feature>
<feature type="region of interest" description="Disordered" evidence="1">
    <location>
        <begin position="1395"/>
        <end position="1416"/>
    </location>
</feature>
<evidence type="ECO:0000313" key="4">
    <source>
        <dbReference type="Proteomes" id="UP000007110"/>
    </source>
</evidence>
<feature type="compositionally biased region" description="Basic and acidic residues" evidence="1">
    <location>
        <begin position="924"/>
        <end position="933"/>
    </location>
</feature>
<proteinExistence type="predicted"/>
<organism evidence="3 4">
    <name type="scientific">Strongylocentrotus purpuratus</name>
    <name type="common">Purple sea urchin</name>
    <dbReference type="NCBI Taxonomy" id="7668"/>
    <lineage>
        <taxon>Eukaryota</taxon>
        <taxon>Metazoa</taxon>
        <taxon>Echinodermata</taxon>
        <taxon>Eleutherozoa</taxon>
        <taxon>Echinozoa</taxon>
        <taxon>Echinoidea</taxon>
        <taxon>Euechinoidea</taxon>
        <taxon>Echinacea</taxon>
        <taxon>Camarodonta</taxon>
        <taxon>Echinidea</taxon>
        <taxon>Strongylocentrotidae</taxon>
        <taxon>Strongylocentrotus</taxon>
    </lineage>
</organism>
<dbReference type="Proteomes" id="UP000007110">
    <property type="component" value="Unassembled WGS sequence"/>
</dbReference>
<dbReference type="Pfam" id="PF26649">
    <property type="entry name" value="Ajm-1"/>
    <property type="match status" value="1"/>
</dbReference>
<feature type="region of interest" description="Disordered" evidence="1">
    <location>
        <begin position="1531"/>
        <end position="1586"/>
    </location>
</feature>
<feature type="compositionally biased region" description="Polar residues" evidence="1">
    <location>
        <begin position="948"/>
        <end position="960"/>
    </location>
</feature>
<feature type="compositionally biased region" description="Basic and acidic residues" evidence="1">
    <location>
        <begin position="1966"/>
        <end position="1986"/>
    </location>
</feature>
<sequence length="3733" mass="419690">MHALEEYRAILEHEDYQDLCANSDDDLFKNLGGKSIPGLVGVGKRARLWPFFLESIVEEVEPLASREASPLISARPRLQPAHHQYHSPPQHPTIDVDDLDNISVATKPRRSHIITNARYFAILGSNGRYSIVVKEPPGVTHILPVTNNSFIYCDNNNTETPAIASGKPLCLTAPSTIGGPNVTAVNNNNPAQSLSCTGQSTRTTAPHTNCVNRRSIPNVITFGNINGHVSHDSNEERRVTTPDSDPYGYIGNLSSDQKEEDVLSKADSDIVCETSLEINSASSASEMSSLFGPKPQKRVVIVRSVGAQRKHDEADARRRDGKDTKKRKKAVKIAVMEDDPNAPVPKSILKNMKADKSRQGTKSQESLERIDKLFYGPFEKNGNFMRDHGNVGMQPIYANVGRGGTLRRGYSNNATEVEGRYPSPIQYSEIQHRNGMEDDESHYKHPRKYVGQADVHHQRGQLNGGGLHPPHSPGMRRGPSPAVSQQSLASTVSIQAPSVQGLTPEEQQLIFNLRHERSAPPGGQGAGQGGAPLVFPPGMNDATSRHSISSTSTLHSQNEAHPRVPHRQIPHQRQNPREDPRGIPPSTLPRGGTLPREGTIPREMRQNVLAAPQQPQRDNKQRQQDKHFQGHPQHPQQAPSRGVPQSRQQQQHSRHPPHIQHPKQHSRSMGGDNVPPPLPDRDPRGVRRRVQSHPEKKHVQPQFESHYAVGDVRVHHPGRSQPQAAPHQPQQQRQQQTQHRQRQQQHQQQHQQHPQHNHQQQKHQPNRHQQQQQYPHQQQEVKQHSLPRKTQQDRMIQQQHQMQQQVAPLSGSHNQGVHESKTNSLPNMASGRQTPPTYQSQQREKEVIPTQKDLFQKLLQPPIPAKRTSLGIDNKSDQDVSGSSKSSDSGYNPPPTKMKETCFYWEPGEELERERDMKFVRQESAKVATEVKQKKIKGRRAQRLANEGNIQLQGAENIQPQPKPKPRKGLKETTLGAEPQSQPARPEPQPARREPEPIRHEEQHPRVERTTPGVDTFQITSAPHVRRRIQTQLTEAYEDPQQQQQTQQNQQRQQHQPSHVLQEQQPNLQHQAPRDESHRPPPQHAYFSLTGRVSANSLAEPSVILQSDDDDNFFRDSDDDNSMLSIIALDKEPRVRSGRRKRDENTNIVIHVDDQQARAPVTSRGYITGKETVFSAEPDTEPNETESESSDPEMDDDSTRRGANRTPSSEDEDDEPLPLAQPSFQIIRYPPAMSPAVSYTRSDLNLSGREAGRQPNVSADAFTKHSLPGRVFYHSNTCRTVAQSKSESDLSFKSAQPTSSFQPAQSLQPAQSFQPAPRTELSPPPLSSSTAQTSRTKSESNLAVQITYEDFPAEMMSTGVQTRPNHDFSSQVDLDLIMYETSLEPKPNSISIQTSNEELRDPSPSDAAVGSPPPQTMRTEIQTVETEIQTMQTEAEPVKKEIQTMEIEIQTDDLTHDMDIEPTSEPRKVDTESAECQTADLPREVQSLEFGGVTTKFVDMGMARPRVHFDAEPAEPDNPIYDYSSPTYEMNEEKEYHQPPHEIHNYSPPDHEMQSQTQTHNASESASYSDEDEPVEAPMDNNEFPLPPEVMLMQAMPEPVDVVYYREDDELPVYPTLETIPEESEAGYSREHSTVTGTLSYTSDGDDYQRSLTDQHEDSDDDDDDESSESDDEDVETERTLENEDEDNETIHVMPAYSSIQPYRGDAVRVYVPSNSSSFEDVSSDITLEPEDGSKAGVSPAVQVVEMPYIGTPVYEAQLKDLSFNSQHEKPTPSVGDRQLYNNSITPTSSYESTSTGADWPGGDGFTAGVQAKKETLIDDRFDPEREEVAPAHRTFTLEDYHHGQPNEWNNGFDRRGPSDSKMVEIVELEQEPRMWGQYPSDHERSEFTSDDVRSSDETVISNKQSKETDIPYHFEKEYLLELPSTRNYVPKADIPSEMPGENSVPRVQPEIVDTKQFPADDPSEEETRQKEDPFYELTKDGYIEREENEVESEEDNTATVDENAPVVTRTAGGAFVIGLWGHQTKPAPPVYQHDEHEHEPLPEPEYNAEPESGFESEQVSEPVSSVDNEPVKVVDCQPVSESRGENEDVNPQYQSSSHNGYGYDHQPQPFNQGQSQNIQQQEIPYYQDQSKDFEKQASEAAPYQGQSQIIQQKVTTYYQDKPQHFQYQATPYQGQLQNIPQQETRYYQDEPQKFEDEATPYYQDPNQYFEQQETPYYQDQSKGFEQRATPYDQDHTQIVEHHQGQPKNFEQQTTPFPRDPTHNLEQQATPYNQNQSKDFGQRAMPYHQNQSQNFVPDKEGSSYTFDNEPLFDWTKQEYASTPSKSPEVTQQGEVVAERLEPVKKNISLFQSLEDRPIIDTSMPIQTPEPNLEANLDSEPNIHIEDDVRENQFSSSENEDSSSSEEESDEDEDDDDDDNDDDDEEEDEDETKVVSPLKREQSFVKKAKIVQSDDELLDDVGENDRHEAASPPSSSSGRDPSPDPIDFMNSYQQFVTQRSKSGEVSPAKPKLQKPSGRAGPPPVPPKPSSWKYSSSISSRDANTQPMHSSPSDAKIPSSTTSASTTHAPSPSDAVPKLIVSEPCPPDNDAVKQGQNQHARDKPLSGKEASEKTPVDLGARDRRWSAGDTDDVFMETSLADWRSERVLVVTETERTEEIISERTIRPKQRDDQFAKQPDKKDLPPKVFIEEKNKQESVCTAEQPISVKRAPRLAPIPNLRLSVSAKDNLDVIADIIAGRSSDNSNKQPTSQVESGDEYAAGNTKDHKVIQPWEEATNRSPDPRHSTSAHDSDTDSITTELTVPFEVARRKGKRSLTPGPNLEYDADATQSDWRESSGGVIAKQLARMRETLKRMELPTWYRKSSHFKQIMSGDIRSLPAYRNHKPRQIMSGPPTPTGHRFFAQPTSSTRMSFTREARLRTGFSPAPSVSPSVPVHSSWSFSELPIDSTEPTPGFQPITSSFSAPLRHDLSFSIGDEIHKDVRTSEFALPMNPALYRRASPDEDIHSAEDLVGGNQEEYILPVHGDREEAKRERSRSVGDEEDPYEYAVQKDERIGGSAMFYISAVSTQQQEACVSPPLPSPPPPPPPPPPQEYYSSATSSSPLPPPPPPEGYYNSRDSSPLPPPPPPEVNIRDNSSHPATSSSSASSPIDYHHQREVDIDHSRRQPYEYSGYHGDDEATLPRNMNTDTYYNNNNGNNNNEWNQASQYSSRDIPLLHSPTNHDQRYFAGSSSPSTMIRSSNPQITASLVNQPHITVTDTSADQYDVTVSASWDQRAMSSSFQNLDDARYAGGVQPPSVTMEEIVDSLLGLSTSRSPSNSFTEYSSYMDASSMSMTTTSDQSVSESDSSLETVISQDDVEARERKVASQRVTSGGKRILKSIVINDGQDDEARNITRSRGGLSDISEEVIMVKCSYKRCSKIRELREARKTYKTCHNCYTYYCSRDCRKAHWGRHKKKCLYGRVNSLCKHVIYHSRYNETLQEGLSKIARNGYFAHGRGAVLLAFSSVEEAYRYITKGLDQLSTAPVFLSAREVEECGEGRFNSLQQTCYQYDPEVKFVLNVSIVASQDSPTKPLPRRPDLILRKCAKVRLYEGIGRGVSGPGVDRETLILTAPPGVTSEGGLDMKARQVCFVHIQRQLRQRGVSLRHQFPVVYEKLCRWVEQNQHITPVTIYPRDGNTGKTFMCLIVPDTDQDTIEWVQNPEILETMDSVETVDLDAEMEKVERAVSNVALLQMTV</sequence>
<feature type="compositionally biased region" description="Polar residues" evidence="1">
    <location>
        <begin position="2090"/>
        <end position="2100"/>
    </location>
</feature>
<dbReference type="OrthoDB" id="6431454at2759"/>
<feature type="compositionally biased region" description="Low complexity" evidence="1">
    <location>
        <begin position="767"/>
        <end position="778"/>
    </location>
</feature>
<feature type="region of interest" description="Disordered" evidence="1">
    <location>
        <begin position="3069"/>
        <end position="3201"/>
    </location>
</feature>
<feature type="compositionally biased region" description="Acidic residues" evidence="1">
    <location>
        <begin position="2397"/>
        <end position="2430"/>
    </location>
</feature>
<feature type="region of interest" description="Disordered" evidence="1">
    <location>
        <begin position="924"/>
        <end position="1093"/>
    </location>
</feature>
<feature type="compositionally biased region" description="Acidic residues" evidence="1">
    <location>
        <begin position="1987"/>
        <end position="1997"/>
    </location>
</feature>
<feature type="region of interest" description="Disordered" evidence="1">
    <location>
        <begin position="858"/>
        <end position="901"/>
    </location>
</feature>
<feature type="compositionally biased region" description="Polar residues" evidence="1">
    <location>
        <begin position="1057"/>
        <end position="1070"/>
    </location>
</feature>
<protein>
    <recommendedName>
        <fullName evidence="2">Apical junction molecule ajm1 alpha/beta domain-containing protein</fullName>
    </recommendedName>
</protein>
<feature type="region of interest" description="Disordered" evidence="1">
    <location>
        <begin position="306"/>
        <end position="329"/>
    </location>
</feature>
<evidence type="ECO:0000256" key="1">
    <source>
        <dbReference type="SAM" id="MobiDB-lite"/>
    </source>
</evidence>
<feature type="region of interest" description="Disordered" evidence="1">
    <location>
        <begin position="1289"/>
        <end position="1342"/>
    </location>
</feature>
<feature type="compositionally biased region" description="Low complexity" evidence="1">
    <location>
        <begin position="3134"/>
        <end position="3146"/>
    </location>
</feature>
<feature type="compositionally biased region" description="Low complexity" evidence="1">
    <location>
        <begin position="2056"/>
        <end position="2067"/>
    </location>
</feature>
<dbReference type="GO" id="GO:0045216">
    <property type="term" value="P:cell-cell junction organization"/>
    <property type="evidence" value="ECO:0000318"/>
    <property type="project" value="GO_Central"/>
</dbReference>
<feature type="compositionally biased region" description="Low complexity" evidence="1">
    <location>
        <begin position="3181"/>
        <end position="3200"/>
    </location>
</feature>
<feature type="compositionally biased region" description="Basic and acidic residues" evidence="1">
    <location>
        <begin position="2778"/>
        <end position="2790"/>
    </location>
</feature>
<feature type="compositionally biased region" description="Basic and acidic residues" evidence="1">
    <location>
        <begin position="2597"/>
        <end position="2622"/>
    </location>
</feature>
<dbReference type="KEGG" id="spu:578501"/>
<feature type="region of interest" description="Disordered" evidence="1">
    <location>
        <begin position="2243"/>
        <end position="2269"/>
    </location>
</feature>
<evidence type="ECO:0000259" key="2">
    <source>
        <dbReference type="Pfam" id="PF26649"/>
    </source>
</evidence>
<feature type="compositionally biased region" description="Low complexity" evidence="1">
    <location>
        <begin position="721"/>
        <end position="752"/>
    </location>
</feature>
<feature type="compositionally biased region" description="Basic and acidic residues" evidence="1">
    <location>
        <begin position="1647"/>
        <end position="1656"/>
    </location>
</feature>
<feature type="compositionally biased region" description="Low complexity" evidence="1">
    <location>
        <begin position="2109"/>
        <end position="2122"/>
    </location>
</feature>
<feature type="compositionally biased region" description="Polar residues" evidence="1">
    <location>
        <begin position="822"/>
        <end position="841"/>
    </location>
</feature>
<feature type="compositionally biased region" description="Polar residues" evidence="1">
    <location>
        <begin position="1634"/>
        <end position="1643"/>
    </location>
</feature>
<feature type="compositionally biased region" description="Low complexity" evidence="1">
    <location>
        <begin position="2556"/>
        <end position="2573"/>
    </location>
</feature>
<dbReference type="OMA" id="HIITNAR"/>
<feature type="compositionally biased region" description="Basic and acidic residues" evidence="1">
    <location>
        <begin position="309"/>
        <end position="323"/>
    </location>
</feature>
<dbReference type="PANTHER" id="PTHR21517:SF3">
    <property type="entry name" value="APICAL JUNCTION COMPONENT 1 HOMOLOG"/>
    <property type="match status" value="1"/>
</dbReference>
<feature type="region of interest" description="Disordered" evidence="1">
    <location>
        <begin position="1618"/>
        <end position="1689"/>
    </location>
</feature>
<feature type="compositionally biased region" description="Basic and acidic residues" evidence="1">
    <location>
        <begin position="1881"/>
        <end position="1897"/>
    </location>
</feature>
<dbReference type="GO" id="GO:0043296">
    <property type="term" value="C:apical junction complex"/>
    <property type="evidence" value="ECO:0000318"/>
    <property type="project" value="GO_Central"/>
</dbReference>
<feature type="compositionally biased region" description="Basic and acidic residues" evidence="1">
    <location>
        <begin position="3148"/>
        <end position="3164"/>
    </location>
</feature>
<feature type="compositionally biased region" description="Low complexity" evidence="1">
    <location>
        <begin position="1041"/>
        <end position="1056"/>
    </location>
</feature>
<feature type="compositionally biased region" description="Polar residues" evidence="1">
    <location>
        <begin position="2738"/>
        <end position="2751"/>
    </location>
</feature>
<dbReference type="GO" id="GO:0005886">
    <property type="term" value="C:plasma membrane"/>
    <property type="evidence" value="ECO:0000318"/>
    <property type="project" value="GO_Central"/>
</dbReference>